<dbReference type="AlphaFoldDB" id="A0A9R1U7W5"/>
<proteinExistence type="predicted"/>
<protein>
    <recommendedName>
        <fullName evidence="4">Integral membrane protein DGCR2/IDD-like</fullName>
    </recommendedName>
</protein>
<name>A0A9R1U7W5_9HYME</name>
<dbReference type="GO" id="GO:0016020">
    <property type="term" value="C:membrane"/>
    <property type="evidence" value="ECO:0007669"/>
    <property type="project" value="TreeGrafter"/>
</dbReference>
<dbReference type="KEGG" id="fas:105270858"/>
<dbReference type="RefSeq" id="XP_011310381.1">
    <property type="nucleotide sequence ID" value="XM_011312079.1"/>
</dbReference>
<evidence type="ECO:0000256" key="1">
    <source>
        <dbReference type="SAM" id="SignalP"/>
    </source>
</evidence>
<dbReference type="InterPro" id="IPR042378">
    <property type="entry name" value="IDD"/>
</dbReference>
<dbReference type="PANTHER" id="PTHR15256:SF6">
    <property type="entry name" value="INTEGRAL MEMBRANE PROTEIN DGCR2_IDD"/>
    <property type="match status" value="1"/>
</dbReference>
<dbReference type="PANTHER" id="PTHR15256">
    <property type="entry name" value="INTEGRAL MEMBRANE PROTEIN DGCR2/IDD"/>
    <property type="match status" value="1"/>
</dbReference>
<dbReference type="Proteomes" id="UP000694866">
    <property type="component" value="Unplaced"/>
</dbReference>
<gene>
    <name evidence="3" type="primary">LOC105270858</name>
</gene>
<keyword evidence="1" id="KW-0732">Signal</keyword>
<evidence type="ECO:0000313" key="3">
    <source>
        <dbReference type="RefSeq" id="XP_011310381.1"/>
    </source>
</evidence>
<evidence type="ECO:0008006" key="4">
    <source>
        <dbReference type="Google" id="ProtNLM"/>
    </source>
</evidence>
<keyword evidence="2" id="KW-1185">Reference proteome</keyword>
<sequence length="135" mass="15027">MITGNYFRLLLGVLAALFFIQTVWALEENCTDFQGGTVTHGLLYVPGPAVCSLCVCYHSEPMWCKAIYCSPPYKCKRFRVGERCCEFQCLNSTAPDLGLPEFRINSSSTHNHSRNPLVNVLSVVTSLLLADMISD</sequence>
<dbReference type="OrthoDB" id="6602431at2759"/>
<organism evidence="2 3">
    <name type="scientific">Fopius arisanus</name>
    <dbReference type="NCBI Taxonomy" id="64838"/>
    <lineage>
        <taxon>Eukaryota</taxon>
        <taxon>Metazoa</taxon>
        <taxon>Ecdysozoa</taxon>
        <taxon>Arthropoda</taxon>
        <taxon>Hexapoda</taxon>
        <taxon>Insecta</taxon>
        <taxon>Pterygota</taxon>
        <taxon>Neoptera</taxon>
        <taxon>Endopterygota</taxon>
        <taxon>Hymenoptera</taxon>
        <taxon>Apocrita</taxon>
        <taxon>Ichneumonoidea</taxon>
        <taxon>Braconidae</taxon>
        <taxon>Opiinae</taxon>
        <taxon>Fopius</taxon>
    </lineage>
</organism>
<evidence type="ECO:0000313" key="2">
    <source>
        <dbReference type="Proteomes" id="UP000694866"/>
    </source>
</evidence>
<feature type="signal peptide" evidence="1">
    <location>
        <begin position="1"/>
        <end position="25"/>
    </location>
</feature>
<reference evidence="3" key="1">
    <citation type="submission" date="2025-08" db="UniProtKB">
        <authorList>
            <consortium name="RefSeq"/>
        </authorList>
    </citation>
    <scope>IDENTIFICATION</scope>
    <source>
        <strain evidence="3">USDA-PBARC FA_bdor</strain>
        <tissue evidence="3">Whole organism</tissue>
    </source>
</reference>
<accession>A0A9R1U7W5</accession>
<feature type="chain" id="PRO_5040420362" description="Integral membrane protein DGCR2/IDD-like" evidence="1">
    <location>
        <begin position="26"/>
        <end position="135"/>
    </location>
</feature>
<dbReference type="GeneID" id="105270858"/>